<proteinExistence type="predicted"/>
<dbReference type="PANTHER" id="PTHR46573:SF1">
    <property type="entry name" value="WD REPEAT, SAM AND U-BOX DOMAIN-CONTAINING PROTEIN 1"/>
    <property type="match status" value="1"/>
</dbReference>
<dbReference type="SMART" id="SM00504">
    <property type="entry name" value="Ubox"/>
    <property type="match status" value="1"/>
</dbReference>
<dbReference type="Proteomes" id="UP001165160">
    <property type="component" value="Unassembled WGS sequence"/>
</dbReference>
<feature type="compositionally biased region" description="Low complexity" evidence="1">
    <location>
        <begin position="195"/>
        <end position="216"/>
    </location>
</feature>
<keyword evidence="5" id="KW-1185">Reference proteome</keyword>
<dbReference type="GO" id="GO:0004842">
    <property type="term" value="F:ubiquitin-protein transferase activity"/>
    <property type="evidence" value="ECO:0007669"/>
    <property type="project" value="InterPro"/>
</dbReference>
<dbReference type="PANTHER" id="PTHR46573">
    <property type="entry name" value="WD REPEAT, SAM AND U-BOX DOMAIN-CONTAINING PROTEIN 1"/>
    <property type="match status" value="1"/>
</dbReference>
<name>A0A9W7BLQ1_9STRA</name>
<protein>
    <recommendedName>
        <fullName evidence="3">U-box domain-containing protein</fullName>
    </recommendedName>
</protein>
<dbReference type="CDD" id="cd16655">
    <property type="entry name" value="RING-Ubox_WDSUB1-like"/>
    <property type="match status" value="1"/>
</dbReference>
<dbReference type="GO" id="GO:0016567">
    <property type="term" value="P:protein ubiquitination"/>
    <property type="evidence" value="ECO:0007669"/>
    <property type="project" value="InterPro"/>
</dbReference>
<dbReference type="InterPro" id="IPR052085">
    <property type="entry name" value="WD-SAM-U-box"/>
</dbReference>
<keyword evidence="2" id="KW-1133">Transmembrane helix</keyword>
<feature type="transmembrane region" description="Helical" evidence="2">
    <location>
        <begin position="107"/>
        <end position="130"/>
    </location>
</feature>
<dbReference type="SUPFAM" id="SSF57850">
    <property type="entry name" value="RING/U-box"/>
    <property type="match status" value="1"/>
</dbReference>
<evidence type="ECO:0000256" key="2">
    <source>
        <dbReference type="SAM" id="Phobius"/>
    </source>
</evidence>
<organism evidence="4 5">
    <name type="scientific">Triparma verrucosa</name>
    <dbReference type="NCBI Taxonomy" id="1606542"/>
    <lineage>
        <taxon>Eukaryota</taxon>
        <taxon>Sar</taxon>
        <taxon>Stramenopiles</taxon>
        <taxon>Ochrophyta</taxon>
        <taxon>Bolidophyceae</taxon>
        <taxon>Parmales</taxon>
        <taxon>Triparmaceae</taxon>
        <taxon>Triparma</taxon>
    </lineage>
</organism>
<keyword evidence="2" id="KW-0472">Membrane</keyword>
<reference evidence="5" key="1">
    <citation type="journal article" date="2023" name="Commun. Biol.">
        <title>Genome analysis of Parmales, the sister group of diatoms, reveals the evolutionary specialization of diatoms from phago-mixotrophs to photoautotrophs.</title>
        <authorList>
            <person name="Ban H."/>
            <person name="Sato S."/>
            <person name="Yoshikawa S."/>
            <person name="Yamada K."/>
            <person name="Nakamura Y."/>
            <person name="Ichinomiya M."/>
            <person name="Sato N."/>
            <person name="Blanc-Mathieu R."/>
            <person name="Endo H."/>
            <person name="Kuwata A."/>
            <person name="Ogata H."/>
        </authorList>
    </citation>
    <scope>NUCLEOTIDE SEQUENCE [LARGE SCALE GENOMIC DNA]</scope>
    <source>
        <strain evidence="5">NIES 3699</strain>
    </source>
</reference>
<evidence type="ECO:0000256" key="1">
    <source>
        <dbReference type="SAM" id="MobiDB-lite"/>
    </source>
</evidence>
<dbReference type="EMBL" id="BRXX01000082">
    <property type="protein sequence ID" value="GMH88480.1"/>
    <property type="molecule type" value="Genomic_DNA"/>
</dbReference>
<feature type="region of interest" description="Disordered" evidence="1">
    <location>
        <begin position="189"/>
        <end position="217"/>
    </location>
</feature>
<feature type="domain" description="U-box" evidence="3">
    <location>
        <begin position="238"/>
        <end position="310"/>
    </location>
</feature>
<dbReference type="PROSITE" id="PS51698">
    <property type="entry name" value="U_BOX"/>
    <property type="match status" value="1"/>
</dbReference>
<evidence type="ECO:0000313" key="4">
    <source>
        <dbReference type="EMBL" id="GMH88480.1"/>
    </source>
</evidence>
<feature type="transmembrane region" description="Helical" evidence="2">
    <location>
        <begin position="83"/>
        <end position="100"/>
    </location>
</feature>
<dbReference type="Gene3D" id="3.30.40.10">
    <property type="entry name" value="Zinc/RING finger domain, C3HC4 (zinc finger)"/>
    <property type="match status" value="1"/>
</dbReference>
<evidence type="ECO:0000313" key="5">
    <source>
        <dbReference type="Proteomes" id="UP001165160"/>
    </source>
</evidence>
<evidence type="ECO:0000259" key="3">
    <source>
        <dbReference type="PROSITE" id="PS51698"/>
    </source>
</evidence>
<dbReference type="Pfam" id="PF04564">
    <property type="entry name" value="U-box"/>
    <property type="match status" value="1"/>
</dbReference>
<accession>A0A9W7BLQ1</accession>
<dbReference type="InterPro" id="IPR003613">
    <property type="entry name" value="Ubox_domain"/>
</dbReference>
<feature type="transmembrane region" description="Helical" evidence="2">
    <location>
        <begin position="136"/>
        <end position="154"/>
    </location>
</feature>
<comment type="caution">
    <text evidence="4">The sequence shown here is derived from an EMBL/GenBank/DDBJ whole genome shotgun (WGS) entry which is preliminary data.</text>
</comment>
<keyword evidence="2" id="KW-0812">Transmembrane</keyword>
<dbReference type="InterPro" id="IPR013083">
    <property type="entry name" value="Znf_RING/FYVE/PHD"/>
</dbReference>
<dbReference type="AlphaFoldDB" id="A0A9W7BLQ1"/>
<gene>
    <name evidence="4" type="ORF">TrVE_jg6966</name>
</gene>
<sequence length="314" mass="35113">MSDLESNVENIPTTALIQPLFPKYLHERVKFDADKVVLASSIPQDIMMQRNILIRWIQFELAETFAGLSFGFIRSGIAKTSLFLNLLLLFLGCCGMAGVLTMAPMLVAFHAMVLFSICVLFGLYIVLIALTGDESWWLLMAIFAFITVDYVVAWKSMKLLRALATFEKTLTEDSPLLIRNSVPVAGVGGTRAELPRSSPPTNNNSNSSNSRSSNNRGQAYTANIESQMLQIENYDTSDAPNQFLCPIALSLMVDPVVAMDGHTYERMNIENWFKTKKTSPLTRSKIKTQLVPNQALKSQIQEYLDVKRRANTDI</sequence>